<evidence type="ECO:0000256" key="1">
    <source>
        <dbReference type="SAM" id="MobiDB-lite"/>
    </source>
</evidence>
<evidence type="ECO:0000313" key="4">
    <source>
        <dbReference type="Proteomes" id="UP000027135"/>
    </source>
</evidence>
<feature type="compositionally biased region" description="Polar residues" evidence="1">
    <location>
        <begin position="117"/>
        <end position="132"/>
    </location>
</feature>
<reference evidence="3 4" key="1">
    <citation type="journal article" date="2014" name="Nat. Commun.">
        <title>Molecular traces of alternative social organization in a termite genome.</title>
        <authorList>
            <person name="Terrapon N."/>
            <person name="Li C."/>
            <person name="Robertson H.M."/>
            <person name="Ji L."/>
            <person name="Meng X."/>
            <person name="Booth W."/>
            <person name="Chen Z."/>
            <person name="Childers C.P."/>
            <person name="Glastad K.M."/>
            <person name="Gokhale K."/>
            <person name="Gowin J."/>
            <person name="Gronenberg W."/>
            <person name="Hermansen R.A."/>
            <person name="Hu H."/>
            <person name="Hunt B.G."/>
            <person name="Huylmans A.K."/>
            <person name="Khalil S.M."/>
            <person name="Mitchell R.D."/>
            <person name="Munoz-Torres M.C."/>
            <person name="Mustard J.A."/>
            <person name="Pan H."/>
            <person name="Reese J.T."/>
            <person name="Scharf M.E."/>
            <person name="Sun F."/>
            <person name="Vogel H."/>
            <person name="Xiao J."/>
            <person name="Yang W."/>
            <person name="Yang Z."/>
            <person name="Yang Z."/>
            <person name="Zhou J."/>
            <person name="Zhu J."/>
            <person name="Brent C.S."/>
            <person name="Elsik C.G."/>
            <person name="Goodisman M.A."/>
            <person name="Liberles D.A."/>
            <person name="Roe R.M."/>
            <person name="Vargo E.L."/>
            <person name="Vilcinskas A."/>
            <person name="Wang J."/>
            <person name="Bornberg-Bauer E."/>
            <person name="Korb J."/>
            <person name="Zhang G."/>
            <person name="Liebig J."/>
        </authorList>
    </citation>
    <scope>NUCLEOTIDE SEQUENCE [LARGE SCALE GENOMIC DNA]</scope>
    <source>
        <tissue evidence="3">Whole organism</tissue>
    </source>
</reference>
<dbReference type="EMBL" id="KK852437">
    <property type="protein sequence ID" value="KDR23909.1"/>
    <property type="molecule type" value="Genomic_DNA"/>
</dbReference>
<keyword evidence="2" id="KW-1133">Transmembrane helix</keyword>
<accession>A0A067RVK6</accession>
<keyword evidence="2" id="KW-0472">Membrane</keyword>
<dbReference type="STRING" id="136037.A0A067RVK6"/>
<name>A0A067RVK6_ZOONE</name>
<dbReference type="AlphaFoldDB" id="A0A067RVK6"/>
<keyword evidence="4" id="KW-1185">Reference proteome</keyword>
<dbReference type="InParanoid" id="A0A067RVK6"/>
<evidence type="ECO:0000256" key="2">
    <source>
        <dbReference type="SAM" id="Phobius"/>
    </source>
</evidence>
<gene>
    <name evidence="3" type="ORF">L798_10258</name>
</gene>
<feature type="transmembrane region" description="Helical" evidence="2">
    <location>
        <begin position="215"/>
        <end position="239"/>
    </location>
</feature>
<feature type="compositionally biased region" description="Low complexity" evidence="1">
    <location>
        <begin position="174"/>
        <end position="183"/>
    </location>
</feature>
<proteinExistence type="predicted"/>
<keyword evidence="2" id="KW-0812">Transmembrane</keyword>
<feature type="region of interest" description="Disordered" evidence="1">
    <location>
        <begin position="163"/>
        <end position="196"/>
    </location>
</feature>
<dbReference type="Proteomes" id="UP000027135">
    <property type="component" value="Unassembled WGS sequence"/>
</dbReference>
<protein>
    <submittedName>
        <fullName evidence="3">Uncharacterized protein</fullName>
    </submittedName>
</protein>
<organism evidence="3 4">
    <name type="scientific">Zootermopsis nevadensis</name>
    <name type="common">Dampwood termite</name>
    <dbReference type="NCBI Taxonomy" id="136037"/>
    <lineage>
        <taxon>Eukaryota</taxon>
        <taxon>Metazoa</taxon>
        <taxon>Ecdysozoa</taxon>
        <taxon>Arthropoda</taxon>
        <taxon>Hexapoda</taxon>
        <taxon>Insecta</taxon>
        <taxon>Pterygota</taxon>
        <taxon>Neoptera</taxon>
        <taxon>Polyneoptera</taxon>
        <taxon>Dictyoptera</taxon>
        <taxon>Blattodea</taxon>
        <taxon>Blattoidea</taxon>
        <taxon>Termitoidae</taxon>
        <taxon>Termopsidae</taxon>
        <taxon>Zootermopsis</taxon>
    </lineage>
</organism>
<evidence type="ECO:0000313" key="3">
    <source>
        <dbReference type="EMBL" id="KDR23909.1"/>
    </source>
</evidence>
<feature type="region of interest" description="Disordered" evidence="1">
    <location>
        <begin position="112"/>
        <end position="144"/>
    </location>
</feature>
<sequence>MFANRFATDHYNCNTESDSLYLQANDSTQRPIKGSKRQKHPDSPRDFLANRVSFYMDDILPSSNDEADGSALDLRYKQSIQRLQHPRILMTRERSFRVGERKPVRLVRHASDVCPSTRPQRLQRNRSINGSRRTPRRRDSYGGTIERSEIRPVVRCFSYRSTGSGNGRIRRQNSSSIDGGSKRSSTRRESCHLHRNSSFKLPHKELHPKERRRRIVVLMVISTFLFLVVCSVLAVVVTLTHSSFHRNSYYLPESTQRHYPRINYTGTALQQLEERSPAKSSARLSSMVGLQSCMIFP</sequence>